<proteinExistence type="predicted"/>
<name>G8NPM1_GRAMM</name>
<dbReference type="EMBL" id="CP003130">
    <property type="protein sequence ID" value="AEU36033.1"/>
    <property type="molecule type" value="Genomic_DNA"/>
</dbReference>
<keyword evidence="2" id="KW-1185">Reference proteome</keyword>
<evidence type="ECO:0000313" key="1">
    <source>
        <dbReference type="EMBL" id="AEU36033.1"/>
    </source>
</evidence>
<dbReference type="KEGG" id="gma:AciX8_1694"/>
<accession>G8NPM1</accession>
<dbReference type="PROSITE" id="PS51257">
    <property type="entry name" value="PROKAR_LIPOPROTEIN"/>
    <property type="match status" value="1"/>
</dbReference>
<dbReference type="OrthoDB" id="10009433at2"/>
<gene>
    <name evidence="1" type="ordered locus">AciX8_1694</name>
</gene>
<dbReference type="RefSeq" id="WP_014264912.1">
    <property type="nucleotide sequence ID" value="NC_016631.1"/>
</dbReference>
<evidence type="ECO:0000313" key="2">
    <source>
        <dbReference type="Proteomes" id="UP000007113"/>
    </source>
</evidence>
<reference evidence="1 2" key="1">
    <citation type="submission" date="2011-11" db="EMBL/GenBank/DDBJ databases">
        <title>Complete sequence of Granulicella mallensis MP5ACTX8.</title>
        <authorList>
            <consortium name="US DOE Joint Genome Institute"/>
            <person name="Lucas S."/>
            <person name="Copeland A."/>
            <person name="Lapidus A."/>
            <person name="Cheng J.-F."/>
            <person name="Goodwin L."/>
            <person name="Pitluck S."/>
            <person name="Peters L."/>
            <person name="Lu M."/>
            <person name="Detter J.C."/>
            <person name="Han C."/>
            <person name="Tapia R."/>
            <person name="Land M."/>
            <person name="Hauser L."/>
            <person name="Kyrpides N."/>
            <person name="Ivanova N."/>
            <person name="Mikhailova N."/>
            <person name="Pagani I."/>
            <person name="Rawat S."/>
            <person name="Mannisto M."/>
            <person name="Haggblom M."/>
            <person name="Woyke T."/>
        </authorList>
    </citation>
    <scope>NUCLEOTIDE SEQUENCE [LARGE SCALE GENOMIC DNA]</scope>
    <source>
        <strain evidence="2">ATCC BAA-1857 / DSM 23137 / MP5ACTX8</strain>
    </source>
</reference>
<organism evidence="1 2">
    <name type="scientific">Granulicella mallensis (strain ATCC BAA-1857 / DSM 23137 / MP5ACTX8)</name>
    <dbReference type="NCBI Taxonomy" id="682795"/>
    <lineage>
        <taxon>Bacteria</taxon>
        <taxon>Pseudomonadati</taxon>
        <taxon>Acidobacteriota</taxon>
        <taxon>Terriglobia</taxon>
        <taxon>Terriglobales</taxon>
        <taxon>Acidobacteriaceae</taxon>
        <taxon>Granulicella</taxon>
    </lineage>
</organism>
<dbReference type="Proteomes" id="UP000007113">
    <property type="component" value="Chromosome"/>
</dbReference>
<dbReference type="HOGENOM" id="CLU_773312_0_0_0"/>
<protein>
    <submittedName>
        <fullName evidence="1">Uncharacterized protein</fullName>
    </submittedName>
</protein>
<dbReference type="AlphaFoldDB" id="G8NPM1"/>
<dbReference type="STRING" id="682795.AciX8_1694"/>
<sequence length="358" mass="38661">MTYTRRSFLRDAAIVSSTATVSPILTGCERNHFDNGIRIFFAGAWIFCGIPGQPNLMHAITLDPSEPTQPGTPASMQCQPPQTSAIDMTSMKHTFPHGVWDQAGNWDTSSKRGRLCANPQSAANSLIHSVSVDDGNWSHPQSLDALFMNSNKDSSFAYLSAARNSSNKGQPYNVNLAQTNLRIVTVPRPTRIIPAAFRPDVKIADPNNRLEPAKNSKDTGLATTHIFEYKGASKLAFTPGDGKNPGLISQGGKDFNSDYHFHSVPTIASIDHAPMMFNQLISLIVEIKCSLLINRPCPPQRPVPGASVPISVTQDELEMTPGANAHLIDTCDNKKVIPFRLTLASCCSGAVGVDTCGC</sequence>